<reference evidence="3" key="1">
    <citation type="journal article" date="2004" name="Nature">
        <title>Genome duplication in the teleost fish Tetraodon nigroviridis reveals the early vertebrate proto-karyotype.</title>
        <authorList>
            <person name="Jaillon O."/>
            <person name="Aury J.-M."/>
            <person name="Brunet F."/>
            <person name="Petit J.-L."/>
            <person name="Stange-Thomann N."/>
            <person name="Mauceli E."/>
            <person name="Bouneau L."/>
            <person name="Fischer C."/>
            <person name="Ozouf-Costaz C."/>
            <person name="Bernot A."/>
            <person name="Nicaud S."/>
            <person name="Jaffe D."/>
            <person name="Fisher S."/>
            <person name="Lutfalla G."/>
            <person name="Dossat C."/>
            <person name="Segurens B."/>
            <person name="Dasilva C."/>
            <person name="Salanoubat M."/>
            <person name="Levy M."/>
            <person name="Boudet N."/>
            <person name="Castellano S."/>
            <person name="Anthouard V."/>
            <person name="Jubin C."/>
            <person name="Castelli V."/>
            <person name="Katinka M."/>
            <person name="Vacherie B."/>
            <person name="Biemont C."/>
            <person name="Skalli Z."/>
            <person name="Cattolico L."/>
            <person name="Poulain J."/>
            <person name="De Berardinis V."/>
            <person name="Cruaud C."/>
            <person name="Duprat S."/>
            <person name="Brottier P."/>
            <person name="Coutanceau J.-P."/>
            <person name="Gouzy J."/>
            <person name="Parra G."/>
            <person name="Lardier G."/>
            <person name="Chapple C."/>
            <person name="McKernan K.J."/>
            <person name="McEwan P."/>
            <person name="Bosak S."/>
            <person name="Kellis M."/>
            <person name="Volff J.-N."/>
            <person name="Guigo R."/>
            <person name="Zody M.C."/>
            <person name="Mesirov J."/>
            <person name="Lindblad-Toh K."/>
            <person name="Birren B."/>
            <person name="Nusbaum C."/>
            <person name="Kahn D."/>
            <person name="Robinson-Rechavi M."/>
            <person name="Laudet V."/>
            <person name="Schachter V."/>
            <person name="Quetier F."/>
            <person name="Saurin W."/>
            <person name="Scarpelli C."/>
            <person name="Wincker P."/>
            <person name="Lander E.S."/>
            <person name="Weissenbach J."/>
            <person name="Roest Crollius H."/>
        </authorList>
    </citation>
    <scope>NUCLEOTIDE SEQUENCE [LARGE SCALE GENOMIC DNA]</scope>
</reference>
<dbReference type="Ensembl" id="ENSTNIT00000016110.1">
    <property type="protein sequence ID" value="ENSTNIP00000015900.1"/>
    <property type="gene ID" value="ENSTNIG00000012920.1"/>
</dbReference>
<feature type="compositionally biased region" description="Basic and acidic residues" evidence="1">
    <location>
        <begin position="8"/>
        <end position="38"/>
    </location>
</feature>
<evidence type="ECO:0000313" key="3">
    <source>
        <dbReference type="Proteomes" id="UP000007303"/>
    </source>
</evidence>
<evidence type="ECO:0000313" key="2">
    <source>
        <dbReference type="Ensembl" id="ENSTNIP00000015900.1"/>
    </source>
</evidence>
<dbReference type="OMA" id="WRSAWLT"/>
<dbReference type="Proteomes" id="UP000007303">
    <property type="component" value="Unassembled WGS sequence"/>
</dbReference>
<sequence>MKRKRQHTHEALEGNGRKKIKTEKELKTDRREEDKTDSQDQLSPPEQPCSGAENDRPFLPPEILDMIIKETMTMDGAMLHVLNRVSTGFKALTAAHLPWLYFRPEVAEDLELDERRDIHVSVKAIIQKAGRGSGLFFKMKELYGKNKRWRSAWLTMRHEKFGRYIVKDIFWPNVPPALPQEMVPRRQRHGQRTSSREQAALKRSKIFAKVRRDGGKHG</sequence>
<reference evidence="2" key="2">
    <citation type="submission" date="2025-08" db="UniProtKB">
        <authorList>
            <consortium name="Ensembl"/>
        </authorList>
    </citation>
    <scope>IDENTIFICATION</scope>
</reference>
<reference evidence="2" key="3">
    <citation type="submission" date="2025-09" db="UniProtKB">
        <authorList>
            <consortium name="Ensembl"/>
        </authorList>
    </citation>
    <scope>IDENTIFICATION</scope>
</reference>
<evidence type="ECO:0000256" key="1">
    <source>
        <dbReference type="SAM" id="MobiDB-lite"/>
    </source>
</evidence>
<protein>
    <recommendedName>
        <fullName evidence="4">F-box domain-containing protein</fullName>
    </recommendedName>
</protein>
<proteinExistence type="predicted"/>
<dbReference type="HOGENOM" id="CLU_1266556_0_0_1"/>
<feature type="region of interest" description="Disordered" evidence="1">
    <location>
        <begin position="1"/>
        <end position="58"/>
    </location>
</feature>
<evidence type="ECO:0008006" key="4">
    <source>
        <dbReference type="Google" id="ProtNLM"/>
    </source>
</evidence>
<organism evidence="2 3">
    <name type="scientific">Tetraodon nigroviridis</name>
    <name type="common">Spotted green pufferfish</name>
    <name type="synonym">Chelonodon nigroviridis</name>
    <dbReference type="NCBI Taxonomy" id="99883"/>
    <lineage>
        <taxon>Eukaryota</taxon>
        <taxon>Metazoa</taxon>
        <taxon>Chordata</taxon>
        <taxon>Craniata</taxon>
        <taxon>Vertebrata</taxon>
        <taxon>Euteleostomi</taxon>
        <taxon>Actinopterygii</taxon>
        <taxon>Neopterygii</taxon>
        <taxon>Teleostei</taxon>
        <taxon>Neoteleostei</taxon>
        <taxon>Acanthomorphata</taxon>
        <taxon>Eupercaria</taxon>
        <taxon>Tetraodontiformes</taxon>
        <taxon>Tetradontoidea</taxon>
        <taxon>Tetraodontidae</taxon>
        <taxon>Tetraodon</taxon>
    </lineage>
</organism>
<accession>H3D5W0</accession>
<keyword evidence="3" id="KW-1185">Reference proteome</keyword>
<dbReference type="AlphaFoldDB" id="H3D5W0"/>
<name>H3D5W0_TETNG</name>
<dbReference type="InParanoid" id="H3D5W0"/>